<protein>
    <submittedName>
        <fullName evidence="3">Uncharacterized protein</fullName>
    </submittedName>
</protein>
<dbReference type="Gene3D" id="3.90.550.20">
    <property type="match status" value="1"/>
</dbReference>
<keyword evidence="2" id="KW-0472">Membrane</keyword>
<dbReference type="PANTHER" id="PTHR32385:SF15">
    <property type="entry name" value="INOSITOL PHOSPHOCERAMIDE MANNOSYLTRANSFERASE 1"/>
    <property type="match status" value="1"/>
</dbReference>
<dbReference type="InterPro" id="IPR007577">
    <property type="entry name" value="GlycoTrfase_DXD_sugar-bd_CS"/>
</dbReference>
<dbReference type="GO" id="GO:0051999">
    <property type="term" value="P:mannosyl-inositol phosphorylceramide biosynthetic process"/>
    <property type="evidence" value="ECO:0007669"/>
    <property type="project" value="TreeGrafter"/>
</dbReference>
<keyword evidence="1" id="KW-0808">Transferase</keyword>
<dbReference type="GO" id="GO:0016020">
    <property type="term" value="C:membrane"/>
    <property type="evidence" value="ECO:0007669"/>
    <property type="project" value="GOC"/>
</dbReference>
<evidence type="ECO:0000256" key="1">
    <source>
        <dbReference type="ARBA" id="ARBA00022679"/>
    </source>
</evidence>
<organism evidence="3 4">
    <name type="scientific">Fistulifera solaris</name>
    <name type="common">Oleaginous diatom</name>
    <dbReference type="NCBI Taxonomy" id="1519565"/>
    <lineage>
        <taxon>Eukaryota</taxon>
        <taxon>Sar</taxon>
        <taxon>Stramenopiles</taxon>
        <taxon>Ochrophyta</taxon>
        <taxon>Bacillariophyta</taxon>
        <taxon>Bacillariophyceae</taxon>
        <taxon>Bacillariophycidae</taxon>
        <taxon>Naviculales</taxon>
        <taxon>Naviculaceae</taxon>
        <taxon>Fistulifera</taxon>
    </lineage>
</organism>
<keyword evidence="2" id="KW-1133">Transmembrane helix</keyword>
<accession>A0A1Z5J700</accession>
<dbReference type="PANTHER" id="PTHR32385">
    <property type="entry name" value="MANNOSYL PHOSPHORYLINOSITOL CERAMIDE SYNTHASE"/>
    <property type="match status" value="1"/>
</dbReference>
<evidence type="ECO:0000313" key="3">
    <source>
        <dbReference type="EMBL" id="GAX09774.1"/>
    </source>
</evidence>
<dbReference type="Proteomes" id="UP000198406">
    <property type="component" value="Unassembled WGS sequence"/>
</dbReference>
<comment type="caution">
    <text evidence="3">The sequence shown here is derived from an EMBL/GenBank/DDBJ whole genome shotgun (WGS) entry which is preliminary data.</text>
</comment>
<dbReference type="InParanoid" id="A0A1Z5J700"/>
<reference evidence="3 4" key="1">
    <citation type="journal article" date="2015" name="Plant Cell">
        <title>Oil accumulation by the oleaginous diatom Fistulifera solaris as revealed by the genome and transcriptome.</title>
        <authorList>
            <person name="Tanaka T."/>
            <person name="Maeda Y."/>
            <person name="Veluchamy A."/>
            <person name="Tanaka M."/>
            <person name="Abida H."/>
            <person name="Marechal E."/>
            <person name="Bowler C."/>
            <person name="Muto M."/>
            <person name="Sunaga Y."/>
            <person name="Tanaka M."/>
            <person name="Yoshino T."/>
            <person name="Taniguchi T."/>
            <person name="Fukuda Y."/>
            <person name="Nemoto M."/>
            <person name="Matsumoto M."/>
            <person name="Wong P.S."/>
            <person name="Aburatani S."/>
            <person name="Fujibuchi W."/>
        </authorList>
    </citation>
    <scope>NUCLEOTIDE SEQUENCE [LARGE SCALE GENOMIC DNA]</scope>
    <source>
        <strain evidence="3 4">JPCC DA0580</strain>
    </source>
</reference>
<dbReference type="InterPro" id="IPR029044">
    <property type="entry name" value="Nucleotide-diphossugar_trans"/>
</dbReference>
<keyword evidence="4" id="KW-1185">Reference proteome</keyword>
<dbReference type="GO" id="GO:0000030">
    <property type="term" value="F:mannosyltransferase activity"/>
    <property type="evidence" value="ECO:0007669"/>
    <property type="project" value="TreeGrafter"/>
</dbReference>
<proteinExistence type="predicted"/>
<keyword evidence="2" id="KW-0812">Transmembrane</keyword>
<sequence length="338" mass="38329">MRPITKLILYASFTLLLIENVLVGFYWMGTISVQEFPAPPSFPPRRLTLAELTASSNKHCQSPLLHIDNQQISLPRKAPSSKEIPHIIHQTSKSRCVTPRLAKAIQTWQTWSEWEYYFHDDEAVDRLIQQSAQHFSLLGDLYPHCLVHGTVRADLWRYLILWEYGGVYADVDAVPASFTPDWLKDNDAFFVVEQYHLLSQYFIAVTPRHPLMWYAIQVALSNLWKLSDTGGVAAAVTTGPHALHQAFTLFAKDGGLVIEPARPGEKPVKAGTYVGTQGRSVTAMGVAERQNEIIDRDVLGNFKKREYSRLNMTFHQDDKKKLSRKACFAAIQESKFGK</sequence>
<evidence type="ECO:0000313" key="4">
    <source>
        <dbReference type="Proteomes" id="UP000198406"/>
    </source>
</evidence>
<evidence type="ECO:0000256" key="2">
    <source>
        <dbReference type="SAM" id="Phobius"/>
    </source>
</evidence>
<dbReference type="OrthoDB" id="45532at2759"/>
<dbReference type="InterPro" id="IPR051706">
    <property type="entry name" value="Glycosyltransferase_domain"/>
</dbReference>
<gene>
    <name evidence="3" type="ORF">FisN_11Lh252</name>
</gene>
<dbReference type="AlphaFoldDB" id="A0A1Z5J700"/>
<dbReference type="EMBL" id="BDSP01000013">
    <property type="protein sequence ID" value="GAX09774.1"/>
    <property type="molecule type" value="Genomic_DNA"/>
</dbReference>
<dbReference type="SUPFAM" id="SSF53448">
    <property type="entry name" value="Nucleotide-diphospho-sugar transferases"/>
    <property type="match status" value="1"/>
</dbReference>
<dbReference type="Pfam" id="PF04488">
    <property type="entry name" value="Gly_transf_sug"/>
    <property type="match status" value="1"/>
</dbReference>
<name>A0A1Z5J700_FISSO</name>
<feature type="transmembrane region" description="Helical" evidence="2">
    <location>
        <begin position="7"/>
        <end position="28"/>
    </location>
</feature>